<keyword evidence="2" id="KW-1185">Reference proteome</keyword>
<dbReference type="Proteomes" id="UP000276834">
    <property type="component" value="Unassembled WGS sequence"/>
</dbReference>
<accession>A0A3L8SXL5</accession>
<evidence type="ECO:0000313" key="2">
    <source>
        <dbReference type="Proteomes" id="UP000276834"/>
    </source>
</evidence>
<reference evidence="1 2" key="1">
    <citation type="journal article" date="2018" name="Proc. R. Soc. B">
        <title>A non-coding region near Follistatin controls head colour polymorphism in the Gouldian finch.</title>
        <authorList>
            <person name="Toomey M.B."/>
            <person name="Marques C.I."/>
            <person name="Andrade P."/>
            <person name="Araujo P.M."/>
            <person name="Sabatino S."/>
            <person name="Gazda M.A."/>
            <person name="Afonso S."/>
            <person name="Lopes R.J."/>
            <person name="Corbo J.C."/>
            <person name="Carneiro M."/>
        </authorList>
    </citation>
    <scope>NUCLEOTIDE SEQUENCE [LARGE SCALE GENOMIC DNA]</scope>
    <source>
        <strain evidence="1">Red01</strain>
        <tissue evidence="1">Muscle</tissue>
    </source>
</reference>
<proteinExistence type="predicted"/>
<evidence type="ECO:0000313" key="1">
    <source>
        <dbReference type="EMBL" id="RLW10191.1"/>
    </source>
</evidence>
<protein>
    <submittedName>
        <fullName evidence="1">Uncharacterized protein</fullName>
    </submittedName>
</protein>
<gene>
    <name evidence="1" type="ORF">DV515_00001970</name>
</gene>
<feature type="non-terminal residue" evidence="1">
    <location>
        <position position="199"/>
    </location>
</feature>
<sequence>MLAPSSMHLFCICIIKKRFQRPGTSKRGKIMKQTSQGFKMKNQAMTNPDNHSSPTFSPAVCVVFSRMMTLYRHGVAKTLSPPVPHRYSTQVNFCLGSSCDTWSGSSAQHTPDQAAGATLWQPGAEHRALVANGLCGVVLSVRPQPQCSFFHSCTIKGEEREMTFSVAPKVLLLSQSMLISVCYHKNTCLSDPLPPKGKR</sequence>
<dbReference type="AlphaFoldDB" id="A0A3L8SXL5"/>
<dbReference type="EMBL" id="QUSF01000004">
    <property type="protein sequence ID" value="RLW10191.1"/>
    <property type="molecule type" value="Genomic_DNA"/>
</dbReference>
<comment type="caution">
    <text evidence="1">The sequence shown here is derived from an EMBL/GenBank/DDBJ whole genome shotgun (WGS) entry which is preliminary data.</text>
</comment>
<organism evidence="1 2">
    <name type="scientific">Chloebia gouldiae</name>
    <name type="common">Gouldian finch</name>
    <name type="synonym">Erythrura gouldiae</name>
    <dbReference type="NCBI Taxonomy" id="44316"/>
    <lineage>
        <taxon>Eukaryota</taxon>
        <taxon>Metazoa</taxon>
        <taxon>Chordata</taxon>
        <taxon>Craniata</taxon>
        <taxon>Vertebrata</taxon>
        <taxon>Euteleostomi</taxon>
        <taxon>Archelosauria</taxon>
        <taxon>Archosauria</taxon>
        <taxon>Dinosauria</taxon>
        <taxon>Saurischia</taxon>
        <taxon>Theropoda</taxon>
        <taxon>Coelurosauria</taxon>
        <taxon>Aves</taxon>
        <taxon>Neognathae</taxon>
        <taxon>Neoaves</taxon>
        <taxon>Telluraves</taxon>
        <taxon>Australaves</taxon>
        <taxon>Passeriformes</taxon>
        <taxon>Passeroidea</taxon>
        <taxon>Passeridae</taxon>
        <taxon>Chloebia</taxon>
    </lineage>
</organism>
<name>A0A3L8SXL5_CHLGU</name>